<reference evidence="3 4" key="1">
    <citation type="submission" date="2024-09" db="EMBL/GenBank/DDBJ databases">
        <authorList>
            <person name="Sun Q."/>
            <person name="Mori K."/>
        </authorList>
    </citation>
    <scope>NUCLEOTIDE SEQUENCE [LARGE SCALE GENOMIC DNA]</scope>
    <source>
        <strain evidence="3 4">TISTR 1856</strain>
    </source>
</reference>
<keyword evidence="1" id="KW-0175">Coiled coil</keyword>
<gene>
    <name evidence="3" type="ORF">ACFFVI_05920</name>
</gene>
<feature type="coiled-coil region" evidence="1">
    <location>
        <begin position="68"/>
        <end position="137"/>
    </location>
</feature>
<dbReference type="Pfam" id="PF02557">
    <property type="entry name" value="VanY"/>
    <property type="match status" value="1"/>
</dbReference>
<proteinExistence type="predicted"/>
<dbReference type="InterPro" id="IPR009045">
    <property type="entry name" value="Zn_M74/Hedgehog-like"/>
</dbReference>
<name>A0ABV5LR05_9ACTN</name>
<evidence type="ECO:0000256" key="1">
    <source>
        <dbReference type="SAM" id="Coils"/>
    </source>
</evidence>
<comment type="caution">
    <text evidence="3">The sequence shown here is derived from an EMBL/GenBank/DDBJ whole genome shotgun (WGS) entry which is preliminary data.</text>
</comment>
<sequence>MQPSTRPHRRLRSALLATSAVVGTAGLSLGLALGGAVVGPVAAASAAPLTAPLTAPSAFVAAPSPEEVEAARQAAAASRAAADAAQAQLTGAEAQLDALAAQANAALERYQQAVEARQAAETEEATQQERLRVAEETLARGKVEMGQWASQAYRGGGTLQEYSGLVSVLQEGNTDDAASALASVKRIGDGRTNAVNEYEQAKIVQVDATERAAAAATEARTQAEAATAAKQESDRLVAEQRTQVAALAALQASAAAGADADSQKASQLAAERAAELARLAAQSRSSVGISGGVTGTVGDCKGSSTSGYPNGMIPRSALCPLYGTSSHVLRADAANAFNQLSQAYQQQFGRPLCVTDSYRTLAEQIDVKKRKPSLAATPGTSRHGLGIAVDLGCGVQSYGSAQFLWMKRNSAVFGWIHPSWADQGGKGPFEPWHWEYSG</sequence>
<dbReference type="EMBL" id="JBHMDM010000003">
    <property type="protein sequence ID" value="MFB9376499.1"/>
    <property type="molecule type" value="Genomic_DNA"/>
</dbReference>
<keyword evidence="3" id="KW-0645">Protease</keyword>
<dbReference type="InterPro" id="IPR003709">
    <property type="entry name" value="VanY-like_core_dom"/>
</dbReference>
<dbReference type="InterPro" id="IPR052179">
    <property type="entry name" value="DD-CPase-like"/>
</dbReference>
<dbReference type="CDD" id="cd14814">
    <property type="entry name" value="Peptidase_M15"/>
    <property type="match status" value="1"/>
</dbReference>
<dbReference type="Gene3D" id="3.30.1380.10">
    <property type="match status" value="1"/>
</dbReference>
<keyword evidence="4" id="KW-1185">Reference proteome</keyword>
<evidence type="ECO:0000313" key="3">
    <source>
        <dbReference type="EMBL" id="MFB9376499.1"/>
    </source>
</evidence>
<dbReference type="RefSeq" id="WP_380138237.1">
    <property type="nucleotide sequence ID" value="NZ_JBHLUI010000009.1"/>
</dbReference>
<evidence type="ECO:0000259" key="2">
    <source>
        <dbReference type="Pfam" id="PF02557"/>
    </source>
</evidence>
<dbReference type="PANTHER" id="PTHR34385:SF1">
    <property type="entry name" value="PEPTIDOGLYCAN L-ALANYL-D-GLUTAMATE ENDOPEPTIDASE CWLK"/>
    <property type="match status" value="1"/>
</dbReference>
<evidence type="ECO:0000313" key="4">
    <source>
        <dbReference type="Proteomes" id="UP001589748"/>
    </source>
</evidence>
<protein>
    <submittedName>
        <fullName evidence="3">D-alanyl-D-alanine carboxypeptidase family protein</fullName>
    </submittedName>
</protein>
<keyword evidence="3" id="KW-0121">Carboxypeptidase</keyword>
<dbReference type="PANTHER" id="PTHR34385">
    <property type="entry name" value="D-ALANYL-D-ALANINE CARBOXYPEPTIDASE"/>
    <property type="match status" value="1"/>
</dbReference>
<dbReference type="GO" id="GO:0004180">
    <property type="term" value="F:carboxypeptidase activity"/>
    <property type="evidence" value="ECO:0007669"/>
    <property type="project" value="UniProtKB-KW"/>
</dbReference>
<keyword evidence="3" id="KW-0378">Hydrolase</keyword>
<feature type="domain" description="D-alanyl-D-alanine carboxypeptidase-like core" evidence="2">
    <location>
        <begin position="327"/>
        <end position="438"/>
    </location>
</feature>
<accession>A0ABV5LR05</accession>
<dbReference type="SUPFAM" id="SSF55166">
    <property type="entry name" value="Hedgehog/DD-peptidase"/>
    <property type="match status" value="1"/>
</dbReference>
<dbReference type="Proteomes" id="UP001589748">
    <property type="component" value="Unassembled WGS sequence"/>
</dbReference>
<organism evidence="3 4">
    <name type="scientific">Kineococcus gynurae</name>
    <dbReference type="NCBI Taxonomy" id="452979"/>
    <lineage>
        <taxon>Bacteria</taxon>
        <taxon>Bacillati</taxon>
        <taxon>Actinomycetota</taxon>
        <taxon>Actinomycetes</taxon>
        <taxon>Kineosporiales</taxon>
        <taxon>Kineosporiaceae</taxon>
        <taxon>Kineococcus</taxon>
    </lineage>
</organism>